<reference evidence="10 11" key="1">
    <citation type="submission" date="2019-07" db="EMBL/GenBank/DDBJ databases">
        <title>De Novo Assembly of kiwifruit Actinidia rufa.</title>
        <authorList>
            <person name="Sugita-Konishi S."/>
            <person name="Sato K."/>
            <person name="Mori E."/>
            <person name="Abe Y."/>
            <person name="Kisaki G."/>
            <person name="Hamano K."/>
            <person name="Suezawa K."/>
            <person name="Otani M."/>
            <person name="Fukuda T."/>
            <person name="Manabe T."/>
            <person name="Gomi K."/>
            <person name="Tabuchi M."/>
            <person name="Akimitsu K."/>
            <person name="Kataoka I."/>
        </authorList>
    </citation>
    <scope>NUCLEOTIDE SEQUENCE [LARGE SCALE GENOMIC DNA]</scope>
    <source>
        <strain evidence="11">cv. Fuchu</strain>
    </source>
</reference>
<dbReference type="GO" id="GO:0071949">
    <property type="term" value="F:FAD binding"/>
    <property type="evidence" value="ECO:0007669"/>
    <property type="project" value="InterPro"/>
</dbReference>
<gene>
    <name evidence="10" type="ORF">Acr_07g0003730</name>
</gene>
<comment type="cofactor">
    <cofactor evidence="1">
        <name>FAD</name>
        <dbReference type="ChEBI" id="CHEBI:57692"/>
    </cofactor>
</comment>
<name>A0A7J0EVA6_9ERIC</name>
<evidence type="ECO:0000256" key="7">
    <source>
        <dbReference type="ARBA" id="ARBA00023002"/>
    </source>
</evidence>
<dbReference type="InterPro" id="IPR006094">
    <property type="entry name" value="Oxid_FAD_bind_N"/>
</dbReference>
<dbReference type="NCBIfam" id="TIGR01677">
    <property type="entry name" value="pln_FAD_oxido"/>
    <property type="match status" value="2"/>
</dbReference>
<dbReference type="FunFam" id="3.30.465.10:FF:000033">
    <property type="entry name" value="L-gulonolactone oxidase 5"/>
    <property type="match status" value="2"/>
</dbReference>
<dbReference type="InterPro" id="IPR055154">
    <property type="entry name" value="GULLO2-like_C"/>
</dbReference>
<protein>
    <recommendedName>
        <fullName evidence="4">L-gulonolactone oxidase</fullName>
        <ecNumber evidence="4">1.1.3.8</ecNumber>
    </recommendedName>
</protein>
<dbReference type="InterPro" id="IPR050432">
    <property type="entry name" value="FAD-linked_Oxidoreductases_BP"/>
</dbReference>
<dbReference type="EMBL" id="BJWL01000007">
    <property type="protein sequence ID" value="GFY90176.1"/>
    <property type="molecule type" value="Genomic_DNA"/>
</dbReference>
<keyword evidence="5" id="KW-0060">Ascorbate biosynthesis</keyword>
<dbReference type="Pfam" id="PF22906">
    <property type="entry name" value="GULLO2-like_3rd"/>
    <property type="match status" value="2"/>
</dbReference>
<dbReference type="InterPro" id="IPR007173">
    <property type="entry name" value="ALO_C"/>
</dbReference>
<dbReference type="InterPro" id="IPR010030">
    <property type="entry name" value="GULO_Plant"/>
</dbReference>
<keyword evidence="7" id="KW-0560">Oxidoreductase</keyword>
<sequence length="1130" mass="124716">MVECNPPEDPIKCSSANVNCTITNTYGAFADRSVCRAAEVAYPTTEEELISVVATATKNRRKIKVATRSSHSVPKLVCPDGDDGLIISTKFLNRTVKIDNSSMRMSVESGVLLRELIHDAAEAGLALPYAPYWWGLTMGGLIGTGAHGSTVWGIGSAVHDYIVELRIVTPAGPDEGYAKVRTLANGDPDLDAARVSLGVLGVISQITLKLQPLFKRSISYETKSDLDLGDQVASFGNQHEFADLTWYPSQREVVYRNDDRVSSNTSRNGLYDFTGFRSTPSLVLSGIRTVEEIQESTGDANGKCNDAKLNIFTLKTIAYGLTNNGILFTGYPVVGYHNRLQSSGSCLDSHKDAHLTACPWDPRVNGLFIHQNAFSISLSKVKSFIQDVQKLVELEPKALCSVELYNGILMRYVKASSAYLGKEEDAVDFDITYYRSKDPMTPRLYEDILEEVEQMGLFKYGGLPHWGKNRNVAFDGVIKKYRNAGEFLKVKETYDPLGLFSSDWTDKVLGLRDGDPVTILKEGCALEGLCVCSQDIHCAPTSHMLYLQSNNTMFRLLLLLKFASIWISVVNSSPPEDPIKCSFQHQDCTITNSYGAFPDRSVCRAAEVAYPTTEGEIISVVATATMNKTKMKVATRFSHSIPKLVCPDGEDGLLISTKFLNRVLEIDSLSMTMRVESGVTLRQLIHEAAEAGMALPHSPYWWGLTIGGLIGTGAHGSTLWGQGSSVHDYVIQLQIITPAGPEEGYAKVRTLANGDPDLNAARVSLGVLGVISQVTLKLQPLFKRSITHSVKNDLDLGDQATSFGYQHEFADLTWYPSQRKVVYRIDDRVSTNVSGNGLNNFSGFQSTLSLVLAILRTTEENQERKGDADDKCINGKLTTSTLKISAYGLTNDGFAFTGYPVVGYQNRLQASGSCLDSYKDAHITACPWDPRVKGLFFHQTAFSISLSKVKNFIQDVQKLVELEPKGMCGVEQYNGIVMRYVKTSNAYLGKQEDAVDFDFTYFRSKDPMNPRLYEDILEEVEQIGLFKYGGLPHWGKNRNVAFEGMSNKYKNAREFLKVKETYDPLGLFSSEWTDKVLGLRDGGVNIVGKGCALEGLCVCSEDIHCAPSKGYFCRPGKIYKYARVCTHLTS</sequence>
<evidence type="ECO:0000256" key="6">
    <source>
        <dbReference type="ARBA" id="ARBA00022729"/>
    </source>
</evidence>
<dbReference type="PROSITE" id="PS51387">
    <property type="entry name" value="FAD_PCMH"/>
    <property type="match status" value="2"/>
</dbReference>
<comment type="catalytic activity">
    <reaction evidence="8">
        <text>L-gulono-1,4-lactone + O2 = L-ascorbate + H2O2 + H(+)</text>
        <dbReference type="Rhea" id="RHEA:32363"/>
        <dbReference type="ChEBI" id="CHEBI:15378"/>
        <dbReference type="ChEBI" id="CHEBI:15379"/>
        <dbReference type="ChEBI" id="CHEBI:16240"/>
        <dbReference type="ChEBI" id="CHEBI:17587"/>
        <dbReference type="ChEBI" id="CHEBI:38290"/>
        <dbReference type="EC" id="1.1.3.8"/>
    </reaction>
</comment>
<feature type="domain" description="FAD-binding PCMH-type" evidence="9">
    <location>
        <begin position="33"/>
        <end position="213"/>
    </location>
</feature>
<comment type="similarity">
    <text evidence="3">Belongs to the oxygen-dependent FAD-linked oxidoreductase family.</text>
</comment>
<dbReference type="SUPFAM" id="SSF56176">
    <property type="entry name" value="FAD-binding/transporter-associated domain-like"/>
    <property type="match status" value="2"/>
</dbReference>
<dbReference type="InterPro" id="IPR016166">
    <property type="entry name" value="FAD-bd_PCMH"/>
</dbReference>
<dbReference type="Pfam" id="PF04030">
    <property type="entry name" value="ALO"/>
    <property type="match status" value="2"/>
</dbReference>
<keyword evidence="6" id="KW-0732">Signal</keyword>
<evidence type="ECO:0000256" key="5">
    <source>
        <dbReference type="ARBA" id="ARBA00022644"/>
    </source>
</evidence>
<comment type="pathway">
    <text evidence="2">Cofactor biosynthesis; L-ascorbate biosynthesis.</text>
</comment>
<dbReference type="InterPro" id="IPR016169">
    <property type="entry name" value="FAD-bd_PCMH_sub2"/>
</dbReference>
<dbReference type="Gene3D" id="3.30.43.10">
    <property type="entry name" value="Uridine Diphospho-n-acetylenolpyruvylglucosamine Reductase, domain 2"/>
    <property type="match status" value="1"/>
</dbReference>
<evidence type="ECO:0000256" key="1">
    <source>
        <dbReference type="ARBA" id="ARBA00001974"/>
    </source>
</evidence>
<dbReference type="GO" id="GO:0050105">
    <property type="term" value="F:L-gulonolactone oxidase activity"/>
    <property type="evidence" value="ECO:0007669"/>
    <property type="project" value="UniProtKB-EC"/>
</dbReference>
<dbReference type="PANTHER" id="PTHR13878:SF67">
    <property type="entry name" value="L-GULONOLACTONE OXIDASE 5"/>
    <property type="match status" value="1"/>
</dbReference>
<evidence type="ECO:0000256" key="3">
    <source>
        <dbReference type="ARBA" id="ARBA00005466"/>
    </source>
</evidence>
<dbReference type="GO" id="GO:0019853">
    <property type="term" value="P:L-ascorbic acid biosynthetic process"/>
    <property type="evidence" value="ECO:0007669"/>
    <property type="project" value="UniProtKB-UniPathway"/>
</dbReference>
<organism evidence="10 11">
    <name type="scientific">Actinidia rufa</name>
    <dbReference type="NCBI Taxonomy" id="165716"/>
    <lineage>
        <taxon>Eukaryota</taxon>
        <taxon>Viridiplantae</taxon>
        <taxon>Streptophyta</taxon>
        <taxon>Embryophyta</taxon>
        <taxon>Tracheophyta</taxon>
        <taxon>Spermatophyta</taxon>
        <taxon>Magnoliopsida</taxon>
        <taxon>eudicotyledons</taxon>
        <taxon>Gunneridae</taxon>
        <taxon>Pentapetalae</taxon>
        <taxon>asterids</taxon>
        <taxon>Ericales</taxon>
        <taxon>Actinidiaceae</taxon>
        <taxon>Actinidia</taxon>
    </lineage>
</organism>
<dbReference type="AlphaFoldDB" id="A0A7J0EVA6"/>
<proteinExistence type="inferred from homology"/>
<accession>A0A7J0EVA6</accession>
<evidence type="ECO:0000256" key="2">
    <source>
        <dbReference type="ARBA" id="ARBA00005147"/>
    </source>
</evidence>
<dbReference type="InterPro" id="IPR016167">
    <property type="entry name" value="FAD-bd_PCMH_sub1"/>
</dbReference>
<dbReference type="Gene3D" id="3.30.465.10">
    <property type="match status" value="2"/>
</dbReference>
<comment type="caution">
    <text evidence="10">The sequence shown here is derived from an EMBL/GenBank/DDBJ whole genome shotgun (WGS) entry which is preliminary data.</text>
</comment>
<dbReference type="GO" id="GO:0016020">
    <property type="term" value="C:membrane"/>
    <property type="evidence" value="ECO:0007669"/>
    <property type="project" value="InterPro"/>
</dbReference>
<dbReference type="Gene3D" id="3.30.70.2520">
    <property type="match status" value="2"/>
</dbReference>
<evidence type="ECO:0000313" key="11">
    <source>
        <dbReference type="Proteomes" id="UP000585474"/>
    </source>
</evidence>
<dbReference type="InterPro" id="IPR036318">
    <property type="entry name" value="FAD-bd_PCMH-like_sf"/>
</dbReference>
<dbReference type="Proteomes" id="UP000585474">
    <property type="component" value="Unassembled WGS sequence"/>
</dbReference>
<evidence type="ECO:0000313" key="10">
    <source>
        <dbReference type="EMBL" id="GFY90176.1"/>
    </source>
</evidence>
<evidence type="ECO:0000256" key="4">
    <source>
        <dbReference type="ARBA" id="ARBA00013121"/>
    </source>
</evidence>
<evidence type="ECO:0000256" key="8">
    <source>
        <dbReference type="ARBA" id="ARBA00048083"/>
    </source>
</evidence>
<dbReference type="Pfam" id="PF01565">
    <property type="entry name" value="FAD_binding_4"/>
    <property type="match status" value="2"/>
</dbReference>
<feature type="domain" description="FAD-binding PCMH-type" evidence="9">
    <location>
        <begin position="601"/>
        <end position="781"/>
    </location>
</feature>
<dbReference type="EC" id="1.1.3.8" evidence="4"/>
<keyword evidence="11" id="KW-1185">Reference proteome</keyword>
<dbReference type="OrthoDB" id="610608at2759"/>
<dbReference type="PANTHER" id="PTHR13878">
    <property type="entry name" value="GULONOLACTONE OXIDASE"/>
    <property type="match status" value="1"/>
</dbReference>
<dbReference type="GO" id="GO:0003885">
    <property type="term" value="F:D-arabinono-1,4-lactone oxidase activity"/>
    <property type="evidence" value="ECO:0007669"/>
    <property type="project" value="InterPro"/>
</dbReference>
<dbReference type="UniPathway" id="UPA00132"/>
<evidence type="ECO:0000259" key="9">
    <source>
        <dbReference type="PROSITE" id="PS51387"/>
    </source>
</evidence>